<feature type="compositionally biased region" description="Low complexity" evidence="1">
    <location>
        <begin position="50"/>
        <end position="65"/>
    </location>
</feature>
<sequence precursor="true">MRRLLLLPGVLALSVAFIGCGGGEDAQTPEKPAETDAAAGTTKVGEPDVAATPETKAETPATTEPNSEEQPKTAAAGKPTSLATGDRVGVDTTYVLPEAVAVLVIHPQQLLKSPLLSEDPTVAGQLAETSKKFGVDPSDMDEIVISGGPPTGPEGIQEPVSIVATFSKPHGGKAMLDKIVAGNDEIAELVDVEYAGTTFYHAIPAKPAEGDDAAEASPFEPSPKPATDSYVLLADESTAILAQDEAVIKKLIDGKGSVKTPLTEALAKVDASSDLVLLVTVNDQLREMAASQTQRAAGTPYEKLPEQLEMAVVRGTISPDIRVQSTFSLVDEQAASAFAKAITQSVQEASTGLDAQLKQMQAAPPGGAAAMMLPVLKEVQKMLAGISAEQAGADVVIDMAGLNDINYQTLMQAAMMMAMMNGMGGPAGPGPGPGDFAPPADDIILPDPADEAPADDKEEEEEA</sequence>
<feature type="chain" id="PRO_5022988184" evidence="2">
    <location>
        <begin position="22"/>
        <end position="463"/>
    </location>
</feature>
<comment type="caution">
    <text evidence="3">The sequence shown here is derived from an EMBL/GenBank/DDBJ whole genome shotgun (WGS) entry which is preliminary data.</text>
</comment>
<keyword evidence="2" id="KW-0732">Signal</keyword>
<organism evidence="3 4">
    <name type="scientific">Symmachiella macrocystis</name>
    <dbReference type="NCBI Taxonomy" id="2527985"/>
    <lineage>
        <taxon>Bacteria</taxon>
        <taxon>Pseudomonadati</taxon>
        <taxon>Planctomycetota</taxon>
        <taxon>Planctomycetia</taxon>
        <taxon>Planctomycetales</taxon>
        <taxon>Planctomycetaceae</taxon>
        <taxon>Symmachiella</taxon>
    </lineage>
</organism>
<evidence type="ECO:0000313" key="3">
    <source>
        <dbReference type="EMBL" id="TWU06658.1"/>
    </source>
</evidence>
<dbReference type="PROSITE" id="PS51257">
    <property type="entry name" value="PROKAR_LIPOPROTEIN"/>
    <property type="match status" value="1"/>
</dbReference>
<dbReference type="EMBL" id="SJPP01000003">
    <property type="protein sequence ID" value="TWU06658.1"/>
    <property type="molecule type" value="Genomic_DNA"/>
</dbReference>
<dbReference type="OrthoDB" id="9910281at2"/>
<feature type="region of interest" description="Disordered" evidence="1">
    <location>
        <begin position="426"/>
        <end position="463"/>
    </location>
</feature>
<feature type="compositionally biased region" description="Acidic residues" evidence="1">
    <location>
        <begin position="448"/>
        <end position="463"/>
    </location>
</feature>
<feature type="compositionally biased region" description="Low complexity" evidence="1">
    <location>
        <begin position="434"/>
        <end position="447"/>
    </location>
</feature>
<dbReference type="RefSeq" id="WP_146373524.1">
    <property type="nucleotide sequence ID" value="NZ_SJPP01000003.1"/>
</dbReference>
<evidence type="ECO:0000256" key="1">
    <source>
        <dbReference type="SAM" id="MobiDB-lite"/>
    </source>
</evidence>
<feature type="region of interest" description="Disordered" evidence="1">
    <location>
        <begin position="24"/>
        <end position="84"/>
    </location>
</feature>
<gene>
    <name evidence="3" type="ORF">CA54_50550</name>
</gene>
<reference evidence="3 4" key="1">
    <citation type="submission" date="2019-02" db="EMBL/GenBank/DDBJ databases">
        <title>Deep-cultivation of Planctomycetes and their phenomic and genomic characterization uncovers novel biology.</title>
        <authorList>
            <person name="Wiegand S."/>
            <person name="Jogler M."/>
            <person name="Boedeker C."/>
            <person name="Pinto D."/>
            <person name="Vollmers J."/>
            <person name="Rivas-Marin E."/>
            <person name="Kohn T."/>
            <person name="Peeters S.H."/>
            <person name="Heuer A."/>
            <person name="Rast P."/>
            <person name="Oberbeckmann S."/>
            <person name="Bunk B."/>
            <person name="Jeske O."/>
            <person name="Meyerdierks A."/>
            <person name="Storesund J.E."/>
            <person name="Kallscheuer N."/>
            <person name="Luecker S."/>
            <person name="Lage O.M."/>
            <person name="Pohl T."/>
            <person name="Merkel B.J."/>
            <person name="Hornburger P."/>
            <person name="Mueller R.-W."/>
            <person name="Bruemmer F."/>
            <person name="Labrenz M."/>
            <person name="Spormann A.M."/>
            <person name="Op Den Camp H."/>
            <person name="Overmann J."/>
            <person name="Amann R."/>
            <person name="Jetten M.S.M."/>
            <person name="Mascher T."/>
            <person name="Medema M.H."/>
            <person name="Devos D.P."/>
            <person name="Kaster A.-K."/>
            <person name="Ovreas L."/>
            <person name="Rohde M."/>
            <person name="Galperin M.Y."/>
            <person name="Jogler C."/>
        </authorList>
    </citation>
    <scope>NUCLEOTIDE SEQUENCE [LARGE SCALE GENOMIC DNA]</scope>
    <source>
        <strain evidence="3 4">CA54</strain>
    </source>
</reference>
<proteinExistence type="predicted"/>
<keyword evidence="4" id="KW-1185">Reference proteome</keyword>
<dbReference type="AlphaFoldDB" id="A0A5C6B401"/>
<protein>
    <submittedName>
        <fullName evidence="3">Uncharacterized protein</fullName>
    </submittedName>
</protein>
<name>A0A5C6B401_9PLAN</name>
<dbReference type="Proteomes" id="UP000320735">
    <property type="component" value="Unassembled WGS sequence"/>
</dbReference>
<accession>A0A5C6B401</accession>
<evidence type="ECO:0000313" key="4">
    <source>
        <dbReference type="Proteomes" id="UP000320735"/>
    </source>
</evidence>
<feature type="signal peptide" evidence="2">
    <location>
        <begin position="1"/>
        <end position="21"/>
    </location>
</feature>
<evidence type="ECO:0000256" key="2">
    <source>
        <dbReference type="SAM" id="SignalP"/>
    </source>
</evidence>